<dbReference type="PANTHER" id="PTHR19353:SF19">
    <property type="entry name" value="DELTA(5) FATTY ACID DESATURASE C-RELATED"/>
    <property type="match status" value="1"/>
</dbReference>
<accession>A0ABW9A3Q1</accession>
<dbReference type="InterPro" id="IPR005804">
    <property type="entry name" value="FA_desaturase_dom"/>
</dbReference>
<dbReference type="InterPro" id="IPR012171">
    <property type="entry name" value="Fatty_acid_desaturase"/>
</dbReference>
<evidence type="ECO:0000313" key="5">
    <source>
        <dbReference type="Proteomes" id="UP001629246"/>
    </source>
</evidence>
<evidence type="ECO:0000259" key="3">
    <source>
        <dbReference type="Pfam" id="PF00487"/>
    </source>
</evidence>
<reference evidence="4 5" key="1">
    <citation type="journal article" date="2024" name="Chem. Sci.">
        <title>Discovery of megapolipeptins by genome mining of a Burkholderiales bacteria collection.</title>
        <authorList>
            <person name="Paulo B.S."/>
            <person name="Recchia M.J.J."/>
            <person name="Lee S."/>
            <person name="Fergusson C.H."/>
            <person name="Romanowski S.B."/>
            <person name="Hernandez A."/>
            <person name="Krull N."/>
            <person name="Liu D.Y."/>
            <person name="Cavanagh H."/>
            <person name="Bos A."/>
            <person name="Gray C.A."/>
            <person name="Murphy B.T."/>
            <person name="Linington R.G."/>
            <person name="Eustaquio A.S."/>
        </authorList>
    </citation>
    <scope>NUCLEOTIDE SEQUENCE [LARGE SCALE GENOMIC DNA]</scope>
    <source>
        <strain evidence="4 5">RL21-008-BIB-A</strain>
    </source>
</reference>
<dbReference type="PANTHER" id="PTHR19353">
    <property type="entry name" value="FATTY ACID DESATURASE 2"/>
    <property type="match status" value="1"/>
</dbReference>
<name>A0ABW9A3Q1_9BURK</name>
<dbReference type="Pfam" id="PF00487">
    <property type="entry name" value="FA_desaturase"/>
    <property type="match status" value="1"/>
</dbReference>
<feature type="transmembrane region" description="Helical" evidence="2">
    <location>
        <begin position="186"/>
        <end position="203"/>
    </location>
</feature>
<feature type="transmembrane region" description="Helical" evidence="2">
    <location>
        <begin position="91"/>
        <end position="113"/>
    </location>
</feature>
<dbReference type="RefSeq" id="WP_408154207.1">
    <property type="nucleotide sequence ID" value="NZ_JAQQFM010000001.1"/>
</dbReference>
<dbReference type="CDD" id="cd03510">
    <property type="entry name" value="Rhizobitoxine-FADS-like"/>
    <property type="match status" value="1"/>
</dbReference>
<evidence type="ECO:0000256" key="2">
    <source>
        <dbReference type="SAM" id="Phobius"/>
    </source>
</evidence>
<gene>
    <name evidence="4" type="ORF">PQR62_01905</name>
</gene>
<proteinExistence type="predicted"/>
<organism evidence="4 5">
    <name type="scientific">Herbaspirillum lusitanum</name>
    <dbReference type="NCBI Taxonomy" id="213312"/>
    <lineage>
        <taxon>Bacteria</taxon>
        <taxon>Pseudomonadati</taxon>
        <taxon>Pseudomonadota</taxon>
        <taxon>Betaproteobacteria</taxon>
        <taxon>Burkholderiales</taxon>
        <taxon>Oxalobacteraceae</taxon>
        <taxon>Herbaspirillum</taxon>
    </lineage>
</organism>
<keyword evidence="2" id="KW-0812">Transmembrane</keyword>
<dbReference type="Gene3D" id="3.40.630.30">
    <property type="match status" value="1"/>
</dbReference>
<protein>
    <submittedName>
        <fullName evidence="4">Fatty acid desaturase family protein</fullName>
    </submittedName>
</protein>
<dbReference type="EMBL" id="JAQQFM010000001">
    <property type="protein sequence ID" value="MFL9923002.1"/>
    <property type="molecule type" value="Genomic_DNA"/>
</dbReference>
<feature type="domain" description="Fatty acid desaturase" evidence="3">
    <location>
        <begin position="57"/>
        <end position="293"/>
    </location>
</feature>
<feature type="transmembrane region" description="Helical" evidence="2">
    <location>
        <begin position="33"/>
        <end position="52"/>
    </location>
</feature>
<evidence type="ECO:0000313" key="4">
    <source>
        <dbReference type="EMBL" id="MFL9923002.1"/>
    </source>
</evidence>
<keyword evidence="2" id="KW-0472">Membrane</keyword>
<dbReference type="Proteomes" id="UP001629246">
    <property type="component" value="Unassembled WGS sequence"/>
</dbReference>
<feature type="region of interest" description="Disordered" evidence="1">
    <location>
        <begin position="312"/>
        <end position="333"/>
    </location>
</feature>
<keyword evidence="2" id="KW-1133">Transmembrane helix</keyword>
<evidence type="ECO:0000256" key="1">
    <source>
        <dbReference type="SAM" id="MobiDB-lite"/>
    </source>
</evidence>
<sequence length="564" mass="64698">MNPSSLTPSSIDRRIALSRTLLSELARRAPLRLLVQTLFEWLCIVLMIVAAVRVAHPLFSTLCILLIATRQHALLALMHEYAHYQLSRRQAWLNDLVGDVFTAFPFFISVFGFRRNHMQHHRNTSSGQDPNWMSSLRKQRYQFPMSKPRYLSEVIKHCVGWYTFAELKGYTVDAGMALELPRFTRIARVLFTVLAVLAISALGWWPEVLLYWVLPMSTFLMAILYVRDVGEHFGMPSQGFGHSRTVVAGWLERLLISQNGVHFHAEHHLFPSVPFFRLRRLHRILLSDQEYQVRAVITRGYFGQLLDEISRPGAGGQQSGDRSGGKRTAGKRMETRYLQRQDVPALLELEQSKWEPNQAADAQTLQDRIRAFPTLSMACFCLDTGKALASLFLRPVSPAIFTAPTRWEYTADASAWPYLDGATTRSLFGISLSSNRADAVDDMFRFFYSRALKAGWTDVFLGSPMPGFRKARERDPQLSVWRYVHAKRTFHSQEPLDPQLRYYFRKGFRQIVSVHENYFPHDASLDYGVILRGHLPLSTSKRLWRIVPLFLIESFASLILGGAR</sequence>
<keyword evidence="5" id="KW-1185">Reference proteome</keyword>
<comment type="caution">
    <text evidence="4">The sequence shown here is derived from an EMBL/GenBank/DDBJ whole genome shotgun (WGS) entry which is preliminary data.</text>
</comment>